<reference evidence="1 2" key="1">
    <citation type="submission" date="2020-08" db="EMBL/GenBank/DDBJ databases">
        <title>Functional genomics of gut bacteria from endangered species of beetles.</title>
        <authorList>
            <person name="Carlos-Shanley C."/>
        </authorList>
    </citation>
    <scope>NUCLEOTIDE SEQUENCE [LARGE SCALE GENOMIC DNA]</scope>
    <source>
        <strain evidence="1 2">S00179</strain>
    </source>
</reference>
<proteinExistence type="predicted"/>
<dbReference type="RefSeq" id="WP_184585470.1">
    <property type="nucleotide sequence ID" value="NZ_JACHLI010000001.1"/>
</dbReference>
<organism evidence="1 2">
    <name type="scientific">Pseudomonas nitroreducens</name>
    <dbReference type="NCBI Taxonomy" id="46680"/>
    <lineage>
        <taxon>Bacteria</taxon>
        <taxon>Pseudomonadati</taxon>
        <taxon>Pseudomonadota</taxon>
        <taxon>Gammaproteobacteria</taxon>
        <taxon>Pseudomonadales</taxon>
        <taxon>Pseudomonadaceae</taxon>
        <taxon>Pseudomonas</taxon>
    </lineage>
</organism>
<comment type="caution">
    <text evidence="1">The sequence shown here is derived from an EMBL/GenBank/DDBJ whole genome shotgun (WGS) entry which is preliminary data.</text>
</comment>
<dbReference type="AlphaFoldDB" id="A0A7W7KE55"/>
<dbReference type="EMBL" id="JACHLI010000001">
    <property type="protein sequence ID" value="MBB4861190.1"/>
    <property type="molecule type" value="Genomic_DNA"/>
</dbReference>
<sequence>MILIVSDKWYCSTQIASALVDVLAGEEVLYLAGLARFSLSPSYPRNLKYASFPILLEPEYAVRPTLDQDGPEAYMRLHRCVEGKTTSLPPCDRNAVSELLARAEKVILAPDQNIINAWAVWKLVTTLGGADIEEKLFIVEGLLFYPPELIRDRFANMFQSGSTGYERQISPGKIKRFFDYNFDINSSAVLGKLYQSVCGRHPQHNMSKYMLQALYWLQEQEWVETEDVDQRLQQWPGTGRHAPSEFWMLHGLGSVLSRRRMMTQLFEVGLVEIRRENPIVEHSLLGYTISEKGSAYLGRLHKDCRDPDLPYRLEAWMGLPEEEAKAKISSYLRRFFGQQKRKQKL</sequence>
<gene>
    <name evidence="1" type="ORF">HNP46_000001</name>
</gene>
<protein>
    <submittedName>
        <fullName evidence="1">Uncharacterized protein</fullName>
    </submittedName>
</protein>
<evidence type="ECO:0000313" key="1">
    <source>
        <dbReference type="EMBL" id="MBB4861190.1"/>
    </source>
</evidence>
<dbReference type="Proteomes" id="UP000566995">
    <property type="component" value="Unassembled WGS sequence"/>
</dbReference>
<evidence type="ECO:0000313" key="2">
    <source>
        <dbReference type="Proteomes" id="UP000566995"/>
    </source>
</evidence>
<accession>A0A7W7KE55</accession>
<name>A0A7W7KE55_PSENT</name>